<dbReference type="RefSeq" id="WP_184178307.1">
    <property type="nucleotide sequence ID" value="NZ_JACHGF010000011.1"/>
</dbReference>
<reference evidence="3 4" key="1">
    <citation type="submission" date="2020-08" db="EMBL/GenBank/DDBJ databases">
        <title>Genomic Encyclopedia of Type Strains, Phase IV (KMG-IV): sequencing the most valuable type-strain genomes for metagenomic binning, comparative biology and taxonomic classification.</title>
        <authorList>
            <person name="Goeker M."/>
        </authorList>
    </citation>
    <scope>NUCLEOTIDE SEQUENCE [LARGE SCALE GENOMIC DNA]</scope>
    <source>
        <strain evidence="3 4">DSM 105074</strain>
    </source>
</reference>
<evidence type="ECO:0000256" key="1">
    <source>
        <dbReference type="SAM" id="SignalP"/>
    </source>
</evidence>
<feature type="signal peptide" evidence="1">
    <location>
        <begin position="1"/>
        <end position="21"/>
    </location>
</feature>
<comment type="caution">
    <text evidence="3">The sequence shown here is derived from an EMBL/GenBank/DDBJ whole genome shotgun (WGS) entry which is preliminary data.</text>
</comment>
<evidence type="ECO:0000259" key="2">
    <source>
        <dbReference type="Pfam" id="PF13648"/>
    </source>
</evidence>
<sequence>MRRIATLLLIFSMAACRSKEAVDPANALVGTWRLTTYCKPSGQSTCNEVKVPANKHVYISFSNDLTFNESYENTIPVEYGFLGCGRGSYAMEDNQLRIRAMCMSSTYGNTYPIVSLTSQQLVLNPWGSGEYVFKKHSPRPR</sequence>
<dbReference type="PROSITE" id="PS51257">
    <property type="entry name" value="PROKAR_LIPOPROTEIN"/>
    <property type="match status" value="1"/>
</dbReference>
<dbReference type="InterPro" id="IPR024311">
    <property type="entry name" value="Lipocalin-like"/>
</dbReference>
<protein>
    <recommendedName>
        <fullName evidence="2">Lipocalin-like domain-containing protein</fullName>
    </recommendedName>
</protein>
<name>A0A840TZ45_9BACT</name>
<evidence type="ECO:0000313" key="3">
    <source>
        <dbReference type="EMBL" id="MBB5286817.1"/>
    </source>
</evidence>
<dbReference type="Pfam" id="PF13648">
    <property type="entry name" value="Lipocalin_4"/>
    <property type="match status" value="1"/>
</dbReference>
<keyword evidence="1" id="KW-0732">Signal</keyword>
<gene>
    <name evidence="3" type="ORF">HNQ92_004978</name>
</gene>
<feature type="domain" description="Lipocalin-like" evidence="2">
    <location>
        <begin position="28"/>
        <end position="123"/>
    </location>
</feature>
<proteinExistence type="predicted"/>
<dbReference type="AlphaFoldDB" id="A0A840TZ45"/>
<feature type="chain" id="PRO_5032912854" description="Lipocalin-like domain-containing protein" evidence="1">
    <location>
        <begin position="22"/>
        <end position="141"/>
    </location>
</feature>
<dbReference type="EMBL" id="JACHGF010000011">
    <property type="protein sequence ID" value="MBB5286817.1"/>
    <property type="molecule type" value="Genomic_DNA"/>
</dbReference>
<evidence type="ECO:0000313" key="4">
    <source>
        <dbReference type="Proteomes" id="UP000557307"/>
    </source>
</evidence>
<keyword evidence="4" id="KW-1185">Reference proteome</keyword>
<accession>A0A840TZ45</accession>
<organism evidence="3 4">
    <name type="scientific">Rhabdobacter roseus</name>
    <dbReference type="NCBI Taxonomy" id="1655419"/>
    <lineage>
        <taxon>Bacteria</taxon>
        <taxon>Pseudomonadati</taxon>
        <taxon>Bacteroidota</taxon>
        <taxon>Cytophagia</taxon>
        <taxon>Cytophagales</taxon>
        <taxon>Cytophagaceae</taxon>
        <taxon>Rhabdobacter</taxon>
    </lineage>
</organism>
<dbReference type="Proteomes" id="UP000557307">
    <property type="component" value="Unassembled WGS sequence"/>
</dbReference>